<dbReference type="EMBL" id="CAUOFW020003835">
    <property type="protein sequence ID" value="CAK9162288.1"/>
    <property type="molecule type" value="Genomic_DNA"/>
</dbReference>
<organism evidence="2 3">
    <name type="scientific">Ilex paraguariensis</name>
    <name type="common">yerba mate</name>
    <dbReference type="NCBI Taxonomy" id="185542"/>
    <lineage>
        <taxon>Eukaryota</taxon>
        <taxon>Viridiplantae</taxon>
        <taxon>Streptophyta</taxon>
        <taxon>Embryophyta</taxon>
        <taxon>Tracheophyta</taxon>
        <taxon>Spermatophyta</taxon>
        <taxon>Magnoliopsida</taxon>
        <taxon>eudicotyledons</taxon>
        <taxon>Gunneridae</taxon>
        <taxon>Pentapetalae</taxon>
        <taxon>asterids</taxon>
        <taxon>campanulids</taxon>
        <taxon>Aquifoliales</taxon>
        <taxon>Aquifoliaceae</taxon>
        <taxon>Ilex</taxon>
    </lineage>
</organism>
<evidence type="ECO:0000313" key="2">
    <source>
        <dbReference type="EMBL" id="CAK9162288.1"/>
    </source>
</evidence>
<feature type="region of interest" description="Disordered" evidence="1">
    <location>
        <begin position="1"/>
        <end position="22"/>
    </location>
</feature>
<dbReference type="Proteomes" id="UP001642360">
    <property type="component" value="Unassembled WGS sequence"/>
</dbReference>
<keyword evidence="3" id="KW-1185">Reference proteome</keyword>
<evidence type="ECO:0000256" key="1">
    <source>
        <dbReference type="SAM" id="MobiDB-lite"/>
    </source>
</evidence>
<comment type="caution">
    <text evidence="2">The sequence shown here is derived from an EMBL/GenBank/DDBJ whole genome shotgun (WGS) entry which is preliminary data.</text>
</comment>
<proteinExistence type="predicted"/>
<protein>
    <submittedName>
        <fullName evidence="2">Uncharacterized protein</fullName>
    </submittedName>
</protein>
<name>A0ABC8SYL9_9AQUA</name>
<evidence type="ECO:0000313" key="3">
    <source>
        <dbReference type="Proteomes" id="UP001642360"/>
    </source>
</evidence>
<sequence>KDIPTHRRSNTIMKPGLLTANPSSPTSTSNLLFFSQFCGLPRINNPISYLNCLNPSASQLRASSNPISPINSHIFKPSRLIFTVCFANSNVPESASKRLEEETSLDSAERQQRQWKVEVGSPSVPSSYVPPSKLSLSDQAFFLLAFIACTVL</sequence>
<gene>
    <name evidence="2" type="ORF">ILEXP_LOCUS31151</name>
</gene>
<reference evidence="2 3" key="1">
    <citation type="submission" date="2024-02" db="EMBL/GenBank/DDBJ databases">
        <authorList>
            <person name="Vignale AGUSTIN F."/>
            <person name="Sosa J E."/>
            <person name="Modenutti C."/>
        </authorList>
    </citation>
    <scope>NUCLEOTIDE SEQUENCE [LARGE SCALE GENOMIC DNA]</scope>
</reference>
<dbReference type="AlphaFoldDB" id="A0ABC8SYL9"/>
<feature type="non-terminal residue" evidence="2">
    <location>
        <position position="1"/>
    </location>
</feature>
<accession>A0ABC8SYL9</accession>